<dbReference type="AlphaFoldDB" id="A0A4P9TDY8"/>
<dbReference type="InterPro" id="IPR032359">
    <property type="entry name" value="KwaB-like"/>
</dbReference>
<sequence length="336" mass="39859">MSSASRVDARDHFDELVAFFQRIEDIDTSELGIDLLLARLDEESAEDYDYTFERISLDQELPEDLENLVRDKVEHKQSALESDNIRFSDYGIENRNRDQTFVQYEPTENIPQFDNFERLLEGQRFSHTTYTEPPKPEFQAIRIRDADNDQMAIAFLNYSRRQIMGRTSRARMMVGSEKHRKVDDSLISIPDRVDSIYYDGMMYIFDQSRFEKIFDYLAEYERCADDVIDRIEETDIPFHDFEMFKEAVYGNNRVLRLMYKVHERGVYEDMDLDDATYIRDNFDTDVKFEENGDGEMSIKMDDKRDVWAVLRFFNDDHLDSPLTNEQYISLSKQDAG</sequence>
<name>A0A4P9TDY8_9EURY</name>
<dbReference type="EMBL" id="CP040637">
    <property type="protein sequence ID" value="QCW01880.1"/>
    <property type="molecule type" value="Genomic_DNA"/>
</dbReference>
<reference evidence="2" key="1">
    <citation type="submission" date="2019-05" db="EMBL/GenBank/DDBJ databases">
        <title>Complete Genome Sequence and Methylation Pattern of the Halophilic Archaeon Natrinema pallidum BOL6-1.</title>
        <authorList>
            <person name="DasSarma P."/>
            <person name="DasSarma B.P."/>
            <person name="DasSarma S.L."/>
            <person name="Martinez F.L."/>
            <person name="Guzman D."/>
            <person name="Roberts R.J."/>
            <person name="DasSarma S."/>
        </authorList>
    </citation>
    <scope>NUCLEOTIDE SEQUENCE [LARGE SCALE GENOMIC DNA]</scope>
    <source>
        <strain evidence="2">BOL6-1</strain>
    </source>
</reference>
<dbReference type="Pfam" id="PF16162">
    <property type="entry name" value="KwaB"/>
    <property type="match status" value="1"/>
</dbReference>
<keyword evidence="2" id="KW-1185">Reference proteome</keyword>
<dbReference type="RefSeq" id="WP_138651664.1">
    <property type="nucleotide sequence ID" value="NZ_CP040637.1"/>
</dbReference>
<gene>
    <name evidence="1" type="ORF">FGF80_00880</name>
</gene>
<accession>A0A4P9TDY8</accession>
<protein>
    <submittedName>
        <fullName evidence="1">DUF4868 domain-containing protein</fullName>
    </submittedName>
</protein>
<evidence type="ECO:0000313" key="1">
    <source>
        <dbReference type="EMBL" id="QCW01880.1"/>
    </source>
</evidence>
<organism evidence="1 2">
    <name type="scientific">Natrinema pallidum</name>
    <dbReference type="NCBI Taxonomy" id="69527"/>
    <lineage>
        <taxon>Archaea</taxon>
        <taxon>Methanobacteriati</taxon>
        <taxon>Methanobacteriota</taxon>
        <taxon>Stenosarchaea group</taxon>
        <taxon>Halobacteria</taxon>
        <taxon>Halobacteriales</taxon>
        <taxon>Natrialbaceae</taxon>
        <taxon>Natrinema</taxon>
    </lineage>
</organism>
<proteinExistence type="predicted"/>
<dbReference type="Proteomes" id="UP000307562">
    <property type="component" value="Chromosome"/>
</dbReference>
<evidence type="ECO:0000313" key="2">
    <source>
        <dbReference type="Proteomes" id="UP000307562"/>
    </source>
</evidence>
<dbReference type="GeneID" id="96154475"/>
<dbReference type="KEGG" id="npl:FGF80_00880"/>